<dbReference type="Proteomes" id="UP000254771">
    <property type="component" value="Unassembled WGS sequence"/>
</dbReference>
<evidence type="ECO:0000256" key="3">
    <source>
        <dbReference type="ARBA" id="ARBA00022777"/>
    </source>
</evidence>
<dbReference type="AlphaFoldDB" id="A0A370DH34"/>
<keyword evidence="1" id="KW-0808">Transferase</keyword>
<feature type="domain" description="Protein kinase" evidence="8">
    <location>
        <begin position="140"/>
        <end position="557"/>
    </location>
</feature>
<proteinExistence type="predicted"/>
<keyword evidence="7" id="KW-1133">Transmembrane helix</keyword>
<keyword evidence="4 5" id="KW-0067">ATP-binding</keyword>
<dbReference type="SUPFAM" id="SSF56112">
    <property type="entry name" value="Protein kinase-like (PK-like)"/>
    <property type="match status" value="1"/>
</dbReference>
<reference evidence="9 10" key="1">
    <citation type="journal article" date="2018" name="ISME J.">
        <title>Endosymbiont genomes yield clues of tubeworm success.</title>
        <authorList>
            <person name="Li Y."/>
            <person name="Liles M.R."/>
            <person name="Halanych K.M."/>
        </authorList>
    </citation>
    <scope>NUCLEOTIDE SEQUENCE [LARGE SCALE GENOMIC DNA]</scope>
    <source>
        <strain evidence="9">A1462</strain>
    </source>
</reference>
<dbReference type="PANTHER" id="PTHR43289">
    <property type="entry name" value="MITOGEN-ACTIVATED PROTEIN KINASE KINASE KINASE 20-RELATED"/>
    <property type="match status" value="1"/>
</dbReference>
<dbReference type="InterPro" id="IPR011990">
    <property type="entry name" value="TPR-like_helical_dom_sf"/>
</dbReference>
<dbReference type="GO" id="GO:0005524">
    <property type="term" value="F:ATP binding"/>
    <property type="evidence" value="ECO:0007669"/>
    <property type="project" value="UniProtKB-UniRule"/>
</dbReference>
<comment type="caution">
    <text evidence="9">The sequence shown here is derived from an EMBL/GenBank/DDBJ whole genome shotgun (WGS) entry which is preliminary data.</text>
</comment>
<organism evidence="9 10">
    <name type="scientific">endosymbiont of Escarpia spicata</name>
    <dbReference type="NCBI Taxonomy" id="2200908"/>
    <lineage>
        <taxon>Bacteria</taxon>
        <taxon>Pseudomonadati</taxon>
        <taxon>Pseudomonadota</taxon>
        <taxon>Gammaproteobacteria</taxon>
        <taxon>sulfur-oxidizing symbionts</taxon>
    </lineage>
</organism>
<evidence type="ECO:0000256" key="6">
    <source>
        <dbReference type="SAM" id="MobiDB-lite"/>
    </source>
</evidence>
<dbReference type="InterPro" id="IPR017441">
    <property type="entry name" value="Protein_kinase_ATP_BS"/>
</dbReference>
<dbReference type="Gene3D" id="1.10.510.10">
    <property type="entry name" value="Transferase(Phosphotransferase) domain 1"/>
    <property type="match status" value="1"/>
</dbReference>
<dbReference type="CDD" id="cd14014">
    <property type="entry name" value="STKc_PknB_like"/>
    <property type="match status" value="1"/>
</dbReference>
<gene>
    <name evidence="9" type="ORF">DIZ78_13275</name>
</gene>
<dbReference type="InterPro" id="IPR000719">
    <property type="entry name" value="Prot_kinase_dom"/>
</dbReference>
<feature type="transmembrane region" description="Helical" evidence="7">
    <location>
        <begin position="416"/>
        <end position="438"/>
    </location>
</feature>
<keyword evidence="9" id="KW-0723">Serine/threonine-protein kinase</keyword>
<evidence type="ECO:0000256" key="2">
    <source>
        <dbReference type="ARBA" id="ARBA00022741"/>
    </source>
</evidence>
<protein>
    <submittedName>
        <fullName evidence="9">Serine/threonine protein kinase</fullName>
    </submittedName>
</protein>
<evidence type="ECO:0000256" key="5">
    <source>
        <dbReference type="PROSITE-ProRule" id="PRU10141"/>
    </source>
</evidence>
<dbReference type="Pfam" id="PF00069">
    <property type="entry name" value="Pkinase"/>
    <property type="match status" value="1"/>
</dbReference>
<evidence type="ECO:0000313" key="10">
    <source>
        <dbReference type="Proteomes" id="UP000254771"/>
    </source>
</evidence>
<dbReference type="PROSITE" id="PS50011">
    <property type="entry name" value="PROTEIN_KINASE_DOM"/>
    <property type="match status" value="1"/>
</dbReference>
<evidence type="ECO:0000256" key="7">
    <source>
        <dbReference type="SAM" id="Phobius"/>
    </source>
</evidence>
<keyword evidence="10" id="KW-1185">Reference proteome</keyword>
<evidence type="ECO:0000259" key="8">
    <source>
        <dbReference type="PROSITE" id="PS50011"/>
    </source>
</evidence>
<sequence>MDEFRTALDDFFTGQLDLEGLLGRLDAQLLLNPESRTELTALLEELQHSNRIPTQVVASLRGRLDQYAQPAQDAAGGETRIHSDLEAGRPSPIPDEATRIAGTPTPSPSPAAKTWAAPAPHHASGRATHPLIGDTLNGRFVLEDEIGRGGMGVVYLAKDLRKEEARDREPYVAIKVLNEAVQQNSDAFIALQREAKKAQRLAHPNVATVYDFDRDGDTVYMTMELMQGESVEHLIKRIRPSGLPLEKALPIIEGMALGLAYAHKKDIVHADFKPGNAFILQNGEIKVLDFGIARAFKPPGQNSGDATVFDPAKWEALTPAYASCEMFDQAAPDPRDDIYALGCVSYELLTGHHPFDKLPANQARGRKLIPKPIPGISRQMNQALIHSLAFERSERTPDLEQFLQEMKGGNGANLKLWGLAMAISLLLAVVGIGIYLLIGEETDKPEDSLLPVPAVEPLVKTTPIPTVRLEPSEPDEFEETPAVETKPEPEPKPEKLDAETQAKVERILEVAELHRMIGRHLEPKGSNAVEAYRAVLDLDPENRIAMEGLDQVANHYVTQARQAMKQGNTSAAQVLLDQGLQAAPEHRELQVLKKRLQSE</sequence>
<dbReference type="EMBL" id="QFXE01000017">
    <property type="protein sequence ID" value="RDH84202.1"/>
    <property type="molecule type" value="Genomic_DNA"/>
</dbReference>
<feature type="compositionally biased region" description="Acidic residues" evidence="6">
    <location>
        <begin position="472"/>
        <end position="481"/>
    </location>
</feature>
<dbReference type="Gene3D" id="1.25.40.10">
    <property type="entry name" value="Tetratricopeptide repeat domain"/>
    <property type="match status" value="1"/>
</dbReference>
<keyword evidence="7" id="KW-0472">Membrane</keyword>
<evidence type="ECO:0000313" key="9">
    <source>
        <dbReference type="EMBL" id="RDH84202.1"/>
    </source>
</evidence>
<dbReference type="PROSITE" id="PS00107">
    <property type="entry name" value="PROTEIN_KINASE_ATP"/>
    <property type="match status" value="1"/>
</dbReference>
<keyword evidence="3 9" id="KW-0418">Kinase</keyword>
<evidence type="ECO:0000256" key="1">
    <source>
        <dbReference type="ARBA" id="ARBA00022679"/>
    </source>
</evidence>
<accession>A0A370DH34</accession>
<feature type="compositionally biased region" description="Low complexity" evidence="6">
    <location>
        <begin position="110"/>
        <end position="122"/>
    </location>
</feature>
<keyword evidence="7" id="KW-0812">Transmembrane</keyword>
<name>A0A370DH34_9GAMM</name>
<feature type="binding site" evidence="5">
    <location>
        <position position="175"/>
    </location>
    <ligand>
        <name>ATP</name>
        <dbReference type="ChEBI" id="CHEBI:30616"/>
    </ligand>
</feature>
<feature type="region of interest" description="Disordered" evidence="6">
    <location>
        <begin position="466"/>
        <end position="499"/>
    </location>
</feature>
<dbReference type="GO" id="GO:0004674">
    <property type="term" value="F:protein serine/threonine kinase activity"/>
    <property type="evidence" value="ECO:0007669"/>
    <property type="project" value="UniProtKB-KW"/>
</dbReference>
<dbReference type="InterPro" id="IPR011009">
    <property type="entry name" value="Kinase-like_dom_sf"/>
</dbReference>
<dbReference type="PANTHER" id="PTHR43289:SF6">
    <property type="entry name" value="SERINE_THREONINE-PROTEIN KINASE NEKL-3"/>
    <property type="match status" value="1"/>
</dbReference>
<keyword evidence="2 5" id="KW-0547">Nucleotide-binding</keyword>
<dbReference type="SUPFAM" id="SSF48452">
    <property type="entry name" value="TPR-like"/>
    <property type="match status" value="1"/>
</dbReference>
<dbReference type="Gene3D" id="3.30.200.20">
    <property type="entry name" value="Phosphorylase Kinase, domain 1"/>
    <property type="match status" value="1"/>
</dbReference>
<feature type="compositionally biased region" description="Basic and acidic residues" evidence="6">
    <location>
        <begin position="485"/>
        <end position="499"/>
    </location>
</feature>
<feature type="region of interest" description="Disordered" evidence="6">
    <location>
        <begin position="68"/>
        <end position="130"/>
    </location>
</feature>
<evidence type="ECO:0000256" key="4">
    <source>
        <dbReference type="ARBA" id="ARBA00022840"/>
    </source>
</evidence>